<accession>A0AAP0I6R1</accession>
<evidence type="ECO:0000313" key="2">
    <source>
        <dbReference type="Proteomes" id="UP001417504"/>
    </source>
</evidence>
<protein>
    <submittedName>
        <fullName evidence="1">Uncharacterized protein</fullName>
    </submittedName>
</protein>
<name>A0AAP0I6R1_9MAGN</name>
<evidence type="ECO:0000313" key="1">
    <source>
        <dbReference type="EMBL" id="KAK9109608.1"/>
    </source>
</evidence>
<proteinExistence type="predicted"/>
<organism evidence="1 2">
    <name type="scientific">Stephania japonica</name>
    <dbReference type="NCBI Taxonomy" id="461633"/>
    <lineage>
        <taxon>Eukaryota</taxon>
        <taxon>Viridiplantae</taxon>
        <taxon>Streptophyta</taxon>
        <taxon>Embryophyta</taxon>
        <taxon>Tracheophyta</taxon>
        <taxon>Spermatophyta</taxon>
        <taxon>Magnoliopsida</taxon>
        <taxon>Ranunculales</taxon>
        <taxon>Menispermaceae</taxon>
        <taxon>Menispermoideae</taxon>
        <taxon>Cissampelideae</taxon>
        <taxon>Stephania</taxon>
    </lineage>
</organism>
<reference evidence="1 2" key="1">
    <citation type="submission" date="2024-01" db="EMBL/GenBank/DDBJ databases">
        <title>Genome assemblies of Stephania.</title>
        <authorList>
            <person name="Yang L."/>
        </authorList>
    </citation>
    <scope>NUCLEOTIDE SEQUENCE [LARGE SCALE GENOMIC DNA]</scope>
    <source>
        <strain evidence="1">QJT</strain>
        <tissue evidence="1">Leaf</tissue>
    </source>
</reference>
<keyword evidence="2" id="KW-1185">Reference proteome</keyword>
<comment type="caution">
    <text evidence="1">The sequence shown here is derived from an EMBL/GenBank/DDBJ whole genome shotgun (WGS) entry which is preliminary data.</text>
</comment>
<gene>
    <name evidence="1" type="ORF">Sjap_017668</name>
</gene>
<sequence>MNLISSKSKLVNPFKGTRGTIVVPVVRVGEAYASPTFLLSSDPARGCPIARRRWGPLHLTDSRSGGGEKRRNVVAKATPSYLHVMGCPPWHPHPLEAAATYLPSPLAGGM</sequence>
<dbReference type="Proteomes" id="UP001417504">
    <property type="component" value="Unassembled WGS sequence"/>
</dbReference>
<dbReference type="AlphaFoldDB" id="A0AAP0I6R1"/>
<dbReference type="EMBL" id="JBBNAE010000007">
    <property type="protein sequence ID" value="KAK9109608.1"/>
    <property type="molecule type" value="Genomic_DNA"/>
</dbReference>